<name>A0A0P6X229_9CHLR</name>
<keyword evidence="5" id="KW-0028">Amino-acid biosynthesis</keyword>
<evidence type="ECO:0000256" key="4">
    <source>
        <dbReference type="ARBA" id="ARBA00022576"/>
    </source>
</evidence>
<evidence type="ECO:0000256" key="5">
    <source>
        <dbReference type="ARBA" id="ARBA00022605"/>
    </source>
</evidence>
<evidence type="ECO:0000256" key="6">
    <source>
        <dbReference type="ARBA" id="ARBA00022679"/>
    </source>
</evidence>
<keyword evidence="6" id="KW-0808">Transferase</keyword>
<evidence type="ECO:0000256" key="7">
    <source>
        <dbReference type="ARBA" id="ARBA00022898"/>
    </source>
</evidence>
<dbReference type="InterPro" id="IPR004839">
    <property type="entry name" value="Aminotransferase_I/II_large"/>
</dbReference>
<dbReference type="SUPFAM" id="SSF53383">
    <property type="entry name" value="PLP-dependent transferases"/>
    <property type="match status" value="1"/>
</dbReference>
<dbReference type="EMBL" id="LGCL01000025">
    <property type="protein sequence ID" value="KPL76571.1"/>
    <property type="molecule type" value="Genomic_DNA"/>
</dbReference>
<comment type="pathway">
    <text evidence="9">Amino-acid biosynthesis.</text>
</comment>
<comment type="caution">
    <text evidence="12">The sequence shown here is derived from an EMBL/GenBank/DDBJ whole genome shotgun (WGS) entry which is preliminary data.</text>
</comment>
<evidence type="ECO:0000256" key="8">
    <source>
        <dbReference type="ARBA" id="ARBA00023102"/>
    </source>
</evidence>
<reference evidence="12 13" key="1">
    <citation type="submission" date="2015-07" db="EMBL/GenBank/DDBJ databases">
        <title>Genome sequence of Ornatilinea apprima DSM 23815.</title>
        <authorList>
            <person name="Hemp J."/>
            <person name="Ward L.M."/>
            <person name="Pace L.A."/>
            <person name="Fischer W.W."/>
        </authorList>
    </citation>
    <scope>NUCLEOTIDE SEQUENCE [LARGE SCALE GENOMIC DNA]</scope>
    <source>
        <strain evidence="12 13">P3M-1</strain>
    </source>
</reference>
<dbReference type="GO" id="GO:0000105">
    <property type="term" value="P:L-histidine biosynthetic process"/>
    <property type="evidence" value="ECO:0007669"/>
    <property type="project" value="UniProtKB-KW"/>
</dbReference>
<dbReference type="GO" id="GO:0030170">
    <property type="term" value="F:pyridoxal phosphate binding"/>
    <property type="evidence" value="ECO:0007669"/>
    <property type="project" value="InterPro"/>
</dbReference>
<dbReference type="OrthoDB" id="9802872at2"/>
<comment type="subunit">
    <text evidence="3">Homodimer.</text>
</comment>
<dbReference type="CDD" id="cd00609">
    <property type="entry name" value="AAT_like"/>
    <property type="match status" value="1"/>
</dbReference>
<comment type="similarity">
    <text evidence="2">Belongs to the class-II pyridoxal-phosphate-dependent aminotransferase family. Histidinol-phosphate aminotransferase subfamily.</text>
</comment>
<dbReference type="Gene3D" id="3.90.1150.10">
    <property type="entry name" value="Aspartate Aminotransferase, domain 1"/>
    <property type="match status" value="1"/>
</dbReference>
<organism evidence="12 13">
    <name type="scientific">Ornatilinea apprima</name>
    <dbReference type="NCBI Taxonomy" id="1134406"/>
    <lineage>
        <taxon>Bacteria</taxon>
        <taxon>Bacillati</taxon>
        <taxon>Chloroflexota</taxon>
        <taxon>Anaerolineae</taxon>
        <taxon>Anaerolineales</taxon>
        <taxon>Anaerolineaceae</taxon>
        <taxon>Ornatilinea</taxon>
    </lineage>
</organism>
<proteinExistence type="inferred from homology"/>
<comment type="cofactor">
    <cofactor evidence="1 10">
        <name>pyridoxal 5'-phosphate</name>
        <dbReference type="ChEBI" id="CHEBI:597326"/>
    </cofactor>
</comment>
<dbReference type="Pfam" id="PF00155">
    <property type="entry name" value="Aminotran_1_2"/>
    <property type="match status" value="1"/>
</dbReference>
<keyword evidence="4" id="KW-0032">Aminotransferase</keyword>
<keyword evidence="7 10" id="KW-0663">Pyridoxal phosphate</keyword>
<dbReference type="RefSeq" id="WP_075063156.1">
    <property type="nucleotide sequence ID" value="NZ_LGCL01000025.1"/>
</dbReference>
<evidence type="ECO:0000256" key="2">
    <source>
        <dbReference type="ARBA" id="ARBA00007970"/>
    </source>
</evidence>
<evidence type="ECO:0000313" key="12">
    <source>
        <dbReference type="EMBL" id="KPL76571.1"/>
    </source>
</evidence>
<evidence type="ECO:0000256" key="1">
    <source>
        <dbReference type="ARBA" id="ARBA00001933"/>
    </source>
</evidence>
<evidence type="ECO:0000256" key="10">
    <source>
        <dbReference type="RuleBase" id="RU003693"/>
    </source>
</evidence>
<dbReference type="NCBIfam" id="TIGR01141">
    <property type="entry name" value="hisC"/>
    <property type="match status" value="1"/>
</dbReference>
<accession>A0A0P6X229</accession>
<protein>
    <recommendedName>
        <fullName evidence="11">Aminotransferase class I/classII large domain-containing protein</fullName>
    </recommendedName>
</protein>
<dbReference type="AlphaFoldDB" id="A0A0P6X229"/>
<dbReference type="Proteomes" id="UP000050417">
    <property type="component" value="Unassembled WGS sequence"/>
</dbReference>
<keyword evidence="13" id="KW-1185">Reference proteome</keyword>
<gene>
    <name evidence="12" type="ORF">ADN00_11495</name>
</gene>
<evidence type="ECO:0000256" key="9">
    <source>
        <dbReference type="ARBA" id="ARBA00029440"/>
    </source>
</evidence>
<sequence>MDVTSKVSKAVKSAAAYNLEHFHQAWQRPELRRLMGNELLFPPSPRVISALVESLNQINYYPEDSGTHLRLREALAGYVGLAGRPDWITVGNGSMENIDMLPRTFIDEGDEILLPCPDYSPYTRRPQIFGAKVVDVTPDADFNYTLADFTAKVTPRTKMIILSRPNAPIGNMISRELLEDLCHLDCIVVVDEAYTEFSKQTVCDLVEKYDNLIISRTFSKAMGLGGIRLGFVVAQPAVIESINRVRVPINISLLTQVAAIAAVEDAEYIRANTLKVIENRESFIKSLRQIPGMQPIPSQGNFVMINCKKTRQPGKFFYDALLEAGYLVRCFDNARGLPGEGFFRVTIGTQQDIQGVLEVLHTQVVMSLTH</sequence>
<evidence type="ECO:0000259" key="11">
    <source>
        <dbReference type="Pfam" id="PF00155"/>
    </source>
</evidence>
<dbReference type="Gene3D" id="3.40.640.10">
    <property type="entry name" value="Type I PLP-dependent aspartate aminotransferase-like (Major domain)"/>
    <property type="match status" value="1"/>
</dbReference>
<dbReference type="InterPro" id="IPR001917">
    <property type="entry name" value="Aminotrans_II_pyridoxalP_BS"/>
</dbReference>
<dbReference type="PROSITE" id="PS00599">
    <property type="entry name" value="AA_TRANSFER_CLASS_2"/>
    <property type="match status" value="1"/>
</dbReference>
<dbReference type="InterPro" id="IPR015424">
    <property type="entry name" value="PyrdxlP-dep_Trfase"/>
</dbReference>
<keyword evidence="8" id="KW-0368">Histidine biosynthesis</keyword>
<dbReference type="STRING" id="1134406.ADN00_11495"/>
<evidence type="ECO:0000313" key="13">
    <source>
        <dbReference type="Proteomes" id="UP000050417"/>
    </source>
</evidence>
<dbReference type="InterPro" id="IPR005861">
    <property type="entry name" value="HisP_aminotrans"/>
</dbReference>
<dbReference type="InterPro" id="IPR015421">
    <property type="entry name" value="PyrdxlP-dep_Trfase_major"/>
</dbReference>
<evidence type="ECO:0000256" key="3">
    <source>
        <dbReference type="ARBA" id="ARBA00011738"/>
    </source>
</evidence>
<dbReference type="PANTHER" id="PTHR42885:SF2">
    <property type="entry name" value="HISTIDINOL-PHOSPHATE AMINOTRANSFERASE"/>
    <property type="match status" value="1"/>
</dbReference>
<dbReference type="InterPro" id="IPR015422">
    <property type="entry name" value="PyrdxlP-dep_Trfase_small"/>
</dbReference>
<dbReference type="PANTHER" id="PTHR42885">
    <property type="entry name" value="HISTIDINOL-PHOSPHATE AMINOTRANSFERASE-RELATED"/>
    <property type="match status" value="1"/>
</dbReference>
<feature type="domain" description="Aminotransferase class I/classII large" evidence="11">
    <location>
        <begin position="36"/>
        <end position="359"/>
    </location>
</feature>
<dbReference type="GO" id="GO:0004400">
    <property type="term" value="F:histidinol-phosphate transaminase activity"/>
    <property type="evidence" value="ECO:0007669"/>
    <property type="project" value="InterPro"/>
</dbReference>